<dbReference type="GO" id="GO:0009166">
    <property type="term" value="P:nucleotide catabolic process"/>
    <property type="evidence" value="ECO:0007669"/>
    <property type="project" value="InterPro"/>
</dbReference>
<dbReference type="InterPro" id="IPR008334">
    <property type="entry name" value="5'-Nucleotdase_C"/>
</dbReference>
<proteinExistence type="predicted"/>
<sequence length="659" mass="73285">MPFLNRRTFLKIMGAAAATATVPAMVGCSEDEPDAPEVSASATPVEPVPAPRPHVKQEMPAGFYDLPMKGNVRLLHITDVHGQLNPVYFREPNVNLGVGNAFGRPPHLVGNKLLVAMGMKPATVESYAYTYIDFENAAATYGKTGGYAHIKSLLNQLRTQAGGKRNTLTIDGGDLWQGSGTALWTRGVDMVEASNILGLDVMVGHWEFTYKEDEVLSNVALFKGDFIGQNVRVKDDSMFGDEYPTLVEKYDGSGLFDEDTGHAFRPYVIKEINGARICIVGQAFPRTANANPREFFPDWSFGLREDDMIKLVQQIKSDEKPDAIVLLSHNGMDVDIKMAERVPGLNAVFGGHTHDGIPRPIKVKNVEGNICLVTNAGSNGKYVGVMDFDIKEGKLLSMDYKMLPIITDWLPADKEMQAYLDQMRNTVYDTKIVESRSRKFFFNNRRLGKTFGDILDEKLAIADRLLYRRGNFMGTWDQVLCNALREEYNADVAMSAGVRWGTTTLKGDWITMEDVMTQCAITYGETYVNEMSGRDLMRILEGVADNLFDLDPYLQSGGDMVRVGGMDYTIDPSKPLYQRLTDAKLDNGHAIEPDQMYKVAGWATVNKAPDGRLMWDVVRDYILKNRGEDNVLRLPKINHPTLVGVKDNPGIADYPGKIS</sequence>
<dbReference type="Gene3D" id="3.90.780.10">
    <property type="entry name" value="5'-Nucleotidase, C-terminal domain"/>
    <property type="match status" value="1"/>
</dbReference>
<protein>
    <submittedName>
        <fullName evidence="3">Sulfur oxidation protein SoxB</fullName>
    </submittedName>
</protein>
<dbReference type="Pfam" id="PF02872">
    <property type="entry name" value="5_nucleotid_C"/>
    <property type="match status" value="1"/>
</dbReference>
<dbReference type="PROSITE" id="PS51257">
    <property type="entry name" value="PROKAR_LIPOPROTEIN"/>
    <property type="match status" value="1"/>
</dbReference>
<dbReference type="PRINTS" id="PR01607">
    <property type="entry name" value="APYRASEFAMLY"/>
</dbReference>
<dbReference type="EMBL" id="UOFI01000136">
    <property type="protein sequence ID" value="VAW68697.1"/>
    <property type="molecule type" value="Genomic_DNA"/>
</dbReference>
<evidence type="ECO:0000313" key="3">
    <source>
        <dbReference type="EMBL" id="VAW68697.1"/>
    </source>
</evidence>
<name>A0A3B0XZG0_9ZZZZ</name>
<dbReference type="Gene3D" id="3.60.21.10">
    <property type="match status" value="1"/>
</dbReference>
<dbReference type="PROSITE" id="PS51318">
    <property type="entry name" value="TAT"/>
    <property type="match status" value="1"/>
</dbReference>
<dbReference type="InterPro" id="IPR006311">
    <property type="entry name" value="TAT_signal"/>
</dbReference>
<dbReference type="SUPFAM" id="SSF56300">
    <property type="entry name" value="Metallo-dependent phosphatases"/>
    <property type="match status" value="1"/>
</dbReference>
<dbReference type="Gene3D" id="6.10.140.570">
    <property type="match status" value="1"/>
</dbReference>
<reference evidence="3" key="1">
    <citation type="submission" date="2018-06" db="EMBL/GenBank/DDBJ databases">
        <authorList>
            <person name="Zhirakovskaya E."/>
        </authorList>
    </citation>
    <scope>NUCLEOTIDE SEQUENCE</scope>
</reference>
<dbReference type="PANTHER" id="PTHR11575">
    <property type="entry name" value="5'-NUCLEOTIDASE-RELATED"/>
    <property type="match status" value="1"/>
</dbReference>
<dbReference type="CDD" id="cd07411">
    <property type="entry name" value="MPP_SoxB_N"/>
    <property type="match status" value="1"/>
</dbReference>
<dbReference type="GO" id="GO:0016787">
    <property type="term" value="F:hydrolase activity"/>
    <property type="evidence" value="ECO:0007669"/>
    <property type="project" value="InterPro"/>
</dbReference>
<dbReference type="InterPro" id="IPR036907">
    <property type="entry name" value="5'-Nucleotdase_C_sf"/>
</dbReference>
<organism evidence="3">
    <name type="scientific">hydrothermal vent metagenome</name>
    <dbReference type="NCBI Taxonomy" id="652676"/>
    <lineage>
        <taxon>unclassified sequences</taxon>
        <taxon>metagenomes</taxon>
        <taxon>ecological metagenomes</taxon>
    </lineage>
</organism>
<feature type="domain" description="5'-Nucleotidase C-terminal" evidence="2">
    <location>
        <begin position="478"/>
        <end position="611"/>
    </location>
</feature>
<accession>A0A3B0XZG0</accession>
<dbReference type="InterPro" id="IPR041829">
    <property type="entry name" value="SoxB_N"/>
</dbReference>
<evidence type="ECO:0000256" key="1">
    <source>
        <dbReference type="SAM" id="MobiDB-lite"/>
    </source>
</evidence>
<evidence type="ECO:0000259" key="2">
    <source>
        <dbReference type="Pfam" id="PF02872"/>
    </source>
</evidence>
<dbReference type="PANTHER" id="PTHR11575:SF42">
    <property type="entry name" value="SULFUR OXIDATION PROTEIN SOXB"/>
    <property type="match status" value="1"/>
</dbReference>
<gene>
    <name evidence="3" type="ORF">MNBD_GAMMA09-1846</name>
</gene>
<dbReference type="GO" id="GO:0030288">
    <property type="term" value="C:outer membrane-bounded periplasmic space"/>
    <property type="evidence" value="ECO:0007669"/>
    <property type="project" value="TreeGrafter"/>
</dbReference>
<feature type="region of interest" description="Disordered" evidence="1">
    <location>
        <begin position="28"/>
        <end position="53"/>
    </location>
</feature>
<dbReference type="InterPro" id="IPR006179">
    <property type="entry name" value="5_nucleotidase/apyrase"/>
</dbReference>
<dbReference type="SUPFAM" id="SSF55816">
    <property type="entry name" value="5'-nucleotidase (syn. UDP-sugar hydrolase), C-terminal domain"/>
    <property type="match status" value="1"/>
</dbReference>
<dbReference type="InterPro" id="IPR029052">
    <property type="entry name" value="Metallo-depent_PP-like"/>
</dbReference>
<dbReference type="AlphaFoldDB" id="A0A3B0XZG0"/>